<evidence type="ECO:0000256" key="2">
    <source>
        <dbReference type="ARBA" id="ARBA00022898"/>
    </source>
</evidence>
<evidence type="ECO:0000313" key="5">
    <source>
        <dbReference type="Proteomes" id="UP000033699"/>
    </source>
</evidence>
<dbReference type="Pfam" id="PF00291">
    <property type="entry name" value="PALP"/>
    <property type="match status" value="1"/>
</dbReference>
<organism evidence="4 5">
    <name type="scientific">Streptomyces rubellomurinus (strain ATCC 31215)</name>
    <dbReference type="NCBI Taxonomy" id="359131"/>
    <lineage>
        <taxon>Bacteria</taxon>
        <taxon>Bacillati</taxon>
        <taxon>Actinomycetota</taxon>
        <taxon>Actinomycetes</taxon>
        <taxon>Kitasatosporales</taxon>
        <taxon>Streptomycetaceae</taxon>
        <taxon>Streptomyces</taxon>
    </lineage>
</organism>
<dbReference type="PATRIC" id="fig|359131.3.peg.1664"/>
<dbReference type="GO" id="GO:1901605">
    <property type="term" value="P:alpha-amino acid metabolic process"/>
    <property type="evidence" value="ECO:0007669"/>
    <property type="project" value="UniProtKB-ARBA"/>
</dbReference>
<name>A0A0F2TGC8_STRR3</name>
<dbReference type="InterPro" id="IPR050214">
    <property type="entry name" value="Cys_Synth/Cystath_Beta-Synth"/>
</dbReference>
<protein>
    <recommendedName>
        <fullName evidence="3">Tryptophan synthase beta chain-like PALP domain-containing protein</fullName>
    </recommendedName>
</protein>
<dbReference type="EMBL" id="JZKH01000015">
    <property type="protein sequence ID" value="KJS62229.1"/>
    <property type="molecule type" value="Genomic_DNA"/>
</dbReference>
<evidence type="ECO:0000256" key="1">
    <source>
        <dbReference type="ARBA" id="ARBA00001933"/>
    </source>
</evidence>
<dbReference type="AlphaFoldDB" id="A0A0F2TGC8"/>
<proteinExistence type="predicted"/>
<keyword evidence="2" id="KW-0663">Pyridoxal phosphate</keyword>
<reference evidence="4 5" key="1">
    <citation type="submission" date="2015-02" db="EMBL/GenBank/DDBJ databases">
        <authorList>
            <person name="Ju K.-S."/>
            <person name="Doroghazi J.R."/>
            <person name="Metcalf W."/>
        </authorList>
    </citation>
    <scope>NUCLEOTIDE SEQUENCE [LARGE SCALE GENOMIC DNA]</scope>
    <source>
        <strain evidence="4 5">ATCC 31215</strain>
    </source>
</reference>
<dbReference type="InterPro" id="IPR036052">
    <property type="entry name" value="TrpB-like_PALP_sf"/>
</dbReference>
<dbReference type="InterPro" id="IPR001926">
    <property type="entry name" value="TrpB-like_PALP"/>
</dbReference>
<evidence type="ECO:0000259" key="3">
    <source>
        <dbReference type="Pfam" id="PF00291"/>
    </source>
</evidence>
<accession>A0A0F2TGC8</accession>
<comment type="cofactor">
    <cofactor evidence="1">
        <name>pyridoxal 5'-phosphate</name>
        <dbReference type="ChEBI" id="CHEBI:597326"/>
    </cofactor>
</comment>
<gene>
    <name evidence="4" type="ORF">VM95_10265</name>
</gene>
<dbReference type="PANTHER" id="PTHR10314">
    <property type="entry name" value="CYSTATHIONINE BETA-SYNTHASE"/>
    <property type="match status" value="1"/>
</dbReference>
<feature type="domain" description="Tryptophan synthase beta chain-like PALP" evidence="3">
    <location>
        <begin position="6"/>
        <end position="205"/>
    </location>
</feature>
<keyword evidence="5" id="KW-1185">Reference proteome</keyword>
<dbReference type="Gene3D" id="3.40.50.1100">
    <property type="match status" value="2"/>
</dbReference>
<sequence length="245" mass="26915">MTDPLASEDNIVLMRAAGAHVIQVDERDESGGYLGTRIRCIEEHLKADPELIWTNQYANTAGPRVHADRTAQEILREFDSVDYLFVGTGTTGTLMGCLDRFRKQSPHTRVIAVDAYGSVTFGFPPARRHLPGLGTSRRPGLRDLDENQPDEVIRLKEADAIRACRHLAIHRGVFVGASTGAVVAAMLQRERDFPPGATLVAVSPDMGDRYARTVYDEDWVLQNYGADVDTGVILPDAETIRDGNG</sequence>
<comment type="caution">
    <text evidence="4">The sequence shown here is derived from an EMBL/GenBank/DDBJ whole genome shotgun (WGS) entry which is preliminary data.</text>
</comment>
<evidence type="ECO:0000313" key="4">
    <source>
        <dbReference type="EMBL" id="KJS62229.1"/>
    </source>
</evidence>
<dbReference type="SUPFAM" id="SSF53686">
    <property type="entry name" value="Tryptophan synthase beta subunit-like PLP-dependent enzymes"/>
    <property type="match status" value="1"/>
</dbReference>
<dbReference type="Proteomes" id="UP000033699">
    <property type="component" value="Unassembled WGS sequence"/>
</dbReference>